<dbReference type="Proteomes" id="UP000789375">
    <property type="component" value="Unassembled WGS sequence"/>
</dbReference>
<name>A0A9N9HZ61_FUNMO</name>
<accession>A0A9N9HZ61</accession>
<dbReference type="EMBL" id="CAJVPP010010992">
    <property type="protein sequence ID" value="CAG8712596.1"/>
    <property type="molecule type" value="Genomic_DNA"/>
</dbReference>
<reference evidence="1" key="1">
    <citation type="submission" date="2021-06" db="EMBL/GenBank/DDBJ databases">
        <authorList>
            <person name="Kallberg Y."/>
            <person name="Tangrot J."/>
            <person name="Rosling A."/>
        </authorList>
    </citation>
    <scope>NUCLEOTIDE SEQUENCE</scope>
    <source>
        <strain evidence="1">87-6 pot B 2015</strain>
    </source>
</reference>
<evidence type="ECO:0000313" key="1">
    <source>
        <dbReference type="EMBL" id="CAG8712596.1"/>
    </source>
</evidence>
<sequence>MFIWVSKQLNIVKECSKVGETIYFSITFEKFKEFGNVGREVIGSICNRTRSRKRFSNITFFDYNKVELELTDLGNVGRLYSFTK</sequence>
<proteinExistence type="predicted"/>
<dbReference type="AlphaFoldDB" id="A0A9N9HZ61"/>
<gene>
    <name evidence="1" type="ORF">FMOSSE_LOCUS14425</name>
</gene>
<evidence type="ECO:0000313" key="2">
    <source>
        <dbReference type="Proteomes" id="UP000789375"/>
    </source>
</evidence>
<protein>
    <submittedName>
        <fullName evidence="1">2813_t:CDS:1</fullName>
    </submittedName>
</protein>
<keyword evidence="2" id="KW-1185">Reference proteome</keyword>
<feature type="non-terminal residue" evidence="1">
    <location>
        <position position="1"/>
    </location>
</feature>
<organism evidence="1 2">
    <name type="scientific">Funneliformis mosseae</name>
    <name type="common">Endomycorrhizal fungus</name>
    <name type="synonym">Glomus mosseae</name>
    <dbReference type="NCBI Taxonomy" id="27381"/>
    <lineage>
        <taxon>Eukaryota</taxon>
        <taxon>Fungi</taxon>
        <taxon>Fungi incertae sedis</taxon>
        <taxon>Mucoromycota</taxon>
        <taxon>Glomeromycotina</taxon>
        <taxon>Glomeromycetes</taxon>
        <taxon>Glomerales</taxon>
        <taxon>Glomeraceae</taxon>
        <taxon>Funneliformis</taxon>
    </lineage>
</organism>
<comment type="caution">
    <text evidence="1">The sequence shown here is derived from an EMBL/GenBank/DDBJ whole genome shotgun (WGS) entry which is preliminary data.</text>
</comment>